<keyword evidence="3" id="KW-0472">Membrane</keyword>
<dbReference type="AlphaFoldDB" id="F0WFU9"/>
<dbReference type="InterPro" id="IPR024078">
    <property type="entry name" value="LmbE-like_dom_sf"/>
</dbReference>
<evidence type="ECO:0000313" key="4">
    <source>
        <dbReference type="EMBL" id="CCA20083.1"/>
    </source>
</evidence>
<dbReference type="SUPFAM" id="SSF102588">
    <property type="entry name" value="LmbE-like"/>
    <property type="match status" value="1"/>
</dbReference>
<reference evidence="4" key="1">
    <citation type="journal article" date="2011" name="PLoS Biol.">
        <title>Gene gain and loss during evolution of obligate parasitism in the white rust pathogen of Arabidopsis thaliana.</title>
        <authorList>
            <person name="Kemen E."/>
            <person name="Gardiner A."/>
            <person name="Schultz-Larsen T."/>
            <person name="Kemen A.C."/>
            <person name="Balmuth A.L."/>
            <person name="Robert-Seilaniantz A."/>
            <person name="Bailey K."/>
            <person name="Holub E."/>
            <person name="Studholme D.J."/>
            <person name="Maclean D."/>
            <person name="Jones J.D."/>
        </authorList>
    </citation>
    <scope>NUCLEOTIDE SEQUENCE</scope>
</reference>
<dbReference type="GO" id="GO:0016020">
    <property type="term" value="C:membrane"/>
    <property type="evidence" value="ECO:0007669"/>
    <property type="project" value="GOC"/>
</dbReference>
<evidence type="ECO:0000256" key="3">
    <source>
        <dbReference type="SAM" id="Phobius"/>
    </source>
</evidence>
<proteinExistence type="inferred from homology"/>
<keyword evidence="3" id="KW-1133">Transmembrane helix</keyword>
<gene>
    <name evidence="4" type="primary">AlNc14C86G5484</name>
    <name evidence="4" type="ORF">ALNC14_062260</name>
</gene>
<accession>F0WFU9</accession>
<dbReference type="Gene3D" id="3.40.50.10320">
    <property type="entry name" value="LmbE-like"/>
    <property type="match status" value="1"/>
</dbReference>
<comment type="similarity">
    <text evidence="1">Belongs to the PIGL family.</text>
</comment>
<dbReference type="Pfam" id="PF02585">
    <property type="entry name" value="PIG-L"/>
    <property type="match status" value="1"/>
</dbReference>
<protein>
    <recommendedName>
        <fullName evidence="2">N-acetylglucosaminylphosphatidylinositol deacetylase</fullName>
        <ecNumber evidence="2">3.5.1.89</ecNumber>
    </recommendedName>
</protein>
<sequence length="292" mass="33827">MELTLALEWVKYSLLSLNCGLFLVLIVSLLLSNNSPTSPTPKNAAKTSPRALIVIAHPDDESMFFAPLLRFLLYCDTQWTWNLPTILHTRWNVILLCLSNGNGDGIGRIREKELEKVGQFLGIPRENLIIINDPQLEDGMHTKWSPQHIANIIERQFEGENTLQAIFTFDKVGVSSHPNHIAVYCGVKLFLEKFDREKIFGFALKSTNLARKYIGVLDVAISQFGRNFLTRKADLSGEMGIFMWKPWWNYRLMAIHASQFVWYRRLFVIFSRYTFLNTFREISCRSKYQKIE</sequence>
<organism evidence="4">
    <name type="scientific">Albugo laibachii Nc14</name>
    <dbReference type="NCBI Taxonomy" id="890382"/>
    <lineage>
        <taxon>Eukaryota</taxon>
        <taxon>Sar</taxon>
        <taxon>Stramenopiles</taxon>
        <taxon>Oomycota</taxon>
        <taxon>Peronosporomycetes</taxon>
        <taxon>Albuginales</taxon>
        <taxon>Albuginaceae</taxon>
        <taxon>Albugo</taxon>
    </lineage>
</organism>
<dbReference type="GO" id="GO:0006506">
    <property type="term" value="P:GPI anchor biosynthetic process"/>
    <property type="evidence" value="ECO:0007669"/>
    <property type="project" value="UniProtKB-UniPathway"/>
</dbReference>
<keyword evidence="3" id="KW-0812">Transmembrane</keyword>
<dbReference type="GO" id="GO:0005783">
    <property type="term" value="C:endoplasmic reticulum"/>
    <property type="evidence" value="ECO:0007669"/>
    <property type="project" value="TreeGrafter"/>
</dbReference>
<dbReference type="GO" id="GO:0000225">
    <property type="term" value="F:N-acetylglucosaminylphosphatidylinositol deacetylase activity"/>
    <property type="evidence" value="ECO:0007669"/>
    <property type="project" value="UniProtKB-EC"/>
</dbReference>
<feature type="transmembrane region" description="Helical" evidence="3">
    <location>
        <begin position="12"/>
        <end position="31"/>
    </location>
</feature>
<evidence type="ECO:0000256" key="1">
    <source>
        <dbReference type="ARBA" id="ARBA00006066"/>
    </source>
</evidence>
<evidence type="ECO:0000256" key="2">
    <source>
        <dbReference type="ARBA" id="ARBA00012176"/>
    </source>
</evidence>
<dbReference type="EMBL" id="FR824131">
    <property type="protein sequence ID" value="CCA20083.1"/>
    <property type="molecule type" value="Genomic_DNA"/>
</dbReference>
<dbReference type="EC" id="3.5.1.89" evidence="2"/>
<name>F0WFU9_9STRA</name>
<dbReference type="UniPathway" id="UPA00196"/>
<dbReference type="PANTHER" id="PTHR12993:SF11">
    <property type="entry name" value="N-ACETYLGLUCOSAMINYL-PHOSPHATIDYLINOSITOL DE-N-ACETYLASE"/>
    <property type="match status" value="1"/>
</dbReference>
<dbReference type="PANTHER" id="PTHR12993">
    <property type="entry name" value="N-ACETYLGLUCOSAMINYL-PHOSPHATIDYLINOSITOL DE-N-ACETYLASE-RELATED"/>
    <property type="match status" value="1"/>
</dbReference>
<dbReference type="InterPro" id="IPR003737">
    <property type="entry name" value="GlcNAc_PI_deacetylase-related"/>
</dbReference>
<reference evidence="4" key="2">
    <citation type="submission" date="2011-02" db="EMBL/GenBank/DDBJ databases">
        <authorList>
            <person name="MacLean D."/>
        </authorList>
    </citation>
    <scope>NUCLEOTIDE SEQUENCE</scope>
</reference>
<dbReference type="HOGENOM" id="CLU_034979_0_1_1"/>